<name>A0A4Q4TS22_9PEZI</name>
<dbReference type="GO" id="GO:0008757">
    <property type="term" value="F:S-adenosylmethionine-dependent methyltransferase activity"/>
    <property type="evidence" value="ECO:0007669"/>
    <property type="project" value="UniProtKB-ARBA"/>
</dbReference>
<dbReference type="Proteomes" id="UP000293360">
    <property type="component" value="Unassembled WGS sequence"/>
</dbReference>
<dbReference type="InterPro" id="IPR036259">
    <property type="entry name" value="MFS_trans_sf"/>
</dbReference>
<feature type="transmembrane region" description="Helical" evidence="2">
    <location>
        <begin position="847"/>
        <end position="867"/>
    </location>
</feature>
<dbReference type="InterPro" id="IPR019410">
    <property type="entry name" value="Methyltransf_16"/>
</dbReference>
<organism evidence="3 4">
    <name type="scientific">Monosporascus ibericus</name>
    <dbReference type="NCBI Taxonomy" id="155417"/>
    <lineage>
        <taxon>Eukaryota</taxon>
        <taxon>Fungi</taxon>
        <taxon>Dikarya</taxon>
        <taxon>Ascomycota</taxon>
        <taxon>Pezizomycotina</taxon>
        <taxon>Sordariomycetes</taxon>
        <taxon>Xylariomycetidae</taxon>
        <taxon>Xylariales</taxon>
        <taxon>Xylariales incertae sedis</taxon>
        <taxon>Monosporascus</taxon>
    </lineage>
</organism>
<keyword evidence="2" id="KW-1133">Transmembrane helix</keyword>
<dbReference type="SUPFAM" id="SSF53335">
    <property type="entry name" value="S-adenosyl-L-methionine-dependent methyltransferases"/>
    <property type="match status" value="1"/>
</dbReference>
<comment type="caution">
    <text evidence="3">The sequence shown here is derived from an EMBL/GenBank/DDBJ whole genome shotgun (WGS) entry which is preliminary data.</text>
</comment>
<dbReference type="InterPro" id="IPR029063">
    <property type="entry name" value="SAM-dependent_MTases_sf"/>
</dbReference>
<dbReference type="GO" id="GO:0005829">
    <property type="term" value="C:cytosol"/>
    <property type="evidence" value="ECO:0007669"/>
    <property type="project" value="TreeGrafter"/>
</dbReference>
<dbReference type="PANTHER" id="PTHR14614">
    <property type="entry name" value="HEPATOCELLULAR CARCINOMA-ASSOCIATED ANTIGEN"/>
    <property type="match status" value="1"/>
</dbReference>
<accession>A0A4Q4TS22</accession>
<feature type="transmembrane region" description="Helical" evidence="2">
    <location>
        <begin position="804"/>
        <end position="827"/>
    </location>
</feature>
<evidence type="ECO:0000313" key="3">
    <source>
        <dbReference type="EMBL" id="RYP08263.1"/>
    </source>
</evidence>
<dbReference type="SUPFAM" id="SSF103473">
    <property type="entry name" value="MFS general substrate transporter"/>
    <property type="match status" value="1"/>
</dbReference>
<dbReference type="EMBL" id="QJNU01000068">
    <property type="protein sequence ID" value="RYP08263.1"/>
    <property type="molecule type" value="Genomic_DNA"/>
</dbReference>
<dbReference type="PANTHER" id="PTHR14614:SF132">
    <property type="entry name" value="PROTEIN-LYSINE METHYLTRANSFERASE C42C1.13"/>
    <property type="match status" value="1"/>
</dbReference>
<sequence length="1015" mass="111615">MHYIRLLRPPTVDTLNPSDPVLSVLLTITTDLGDSFLYLDDPIMLGFWFVVDDYRKASLRTGQVLQPLDSGRPISWEAGMRVLNLKLHFPKEALDCKASLEIYVHDRKSQMVSLSETRHLLPWRVKEDGRQSQGLIADLTVEFDSGVFSASVRKLACQHKRDELSRVNIAIEEDIGESIARHIWDAGLVTSALLADSCRMKRKELWIREFLPLDKEDPNVLEIGCGVGILGISIASIIHRAAEQQGIALTHTTVLLTDLPEAEERARSNVSRSSRYALSKTDIEYENLDWEDGRNSRFGPLVKSKYWDFIVLSDCTYNVDAFPSLVGTLTALHSLNATNTDPGAENNTTTRVILSTKPRHDSELALFELLKADGWMYQLKKSIPLPKLDGEDEAVETAEEVQIHNLRVEGRHYSVIHRHFATRLTGAIRDTEGPPRHCFMPHPTARLIPLSARTGPSPAPSATCAAKYSAFQAAMPTAFGSVDLPVLLTSYSWAAWELAGFTISSYICLSPNFRGYPSFGRLDAGRKHAHRRIEPPSSAPHNSSRDTVEISPRYLDSQLPLNQPKPNRNHSARHPPGMSRIAKRDILCVALAAAILLSIPRDFAMEHQQEPSPGDANFDPIPWFLVGLRLELLSGGWDWCGSRLGVYLTSLGQGREFVGMGYNGIEDDATGLNEALTTNVNSPATSSNEVAAPSFDLENDSFLNDRRQMGWNHWSIHKIDINSQHLLLYEYSFLFRIDHNGDHIEASIPKPPLDNRHTHPTFTMPLSSKMRPILPKTETPGSSTADRQTTPKPHRISKETRSCVKGFCTSLLLVVFWFGSTVGVALLAQVHTAGHVPRGWSPGGLAAAAAVCCAVNALCIGLFTLLVARESLARGRRTLPWLGAVLGAAAAAALVLAVEELRAWGNWPYIWLLVCAAWLACLGLECLTGVLFLLVHRVCLPSLPSSSTSVRSASHSRSSNSSSPPASSSSSSTPSMLRRYLPRGGSGREKESRPSLDFGGDAGGGAVEEEAGEMA</sequence>
<feature type="region of interest" description="Disordered" evidence="1">
    <location>
        <begin position="944"/>
        <end position="1015"/>
    </location>
</feature>
<feature type="region of interest" description="Disordered" evidence="1">
    <location>
        <begin position="764"/>
        <end position="796"/>
    </location>
</feature>
<feature type="region of interest" description="Disordered" evidence="1">
    <location>
        <begin position="527"/>
        <end position="547"/>
    </location>
</feature>
<keyword evidence="2" id="KW-0472">Membrane</keyword>
<protein>
    <submittedName>
        <fullName evidence="3">Uncharacterized protein</fullName>
    </submittedName>
</protein>
<keyword evidence="2" id="KW-0812">Transmembrane</keyword>
<proteinExistence type="predicted"/>
<dbReference type="OrthoDB" id="413520at2759"/>
<gene>
    <name evidence="3" type="ORF">DL764_001997</name>
</gene>
<feature type="compositionally biased region" description="Polar residues" evidence="1">
    <location>
        <begin position="779"/>
        <end position="791"/>
    </location>
</feature>
<evidence type="ECO:0000256" key="1">
    <source>
        <dbReference type="SAM" id="MobiDB-lite"/>
    </source>
</evidence>
<evidence type="ECO:0000313" key="4">
    <source>
        <dbReference type="Proteomes" id="UP000293360"/>
    </source>
</evidence>
<feature type="transmembrane region" description="Helical" evidence="2">
    <location>
        <begin position="910"/>
        <end position="935"/>
    </location>
</feature>
<dbReference type="Gene3D" id="3.40.50.150">
    <property type="entry name" value="Vaccinia Virus protein VP39"/>
    <property type="match status" value="1"/>
</dbReference>
<keyword evidence="4" id="KW-1185">Reference proteome</keyword>
<feature type="transmembrane region" description="Helical" evidence="2">
    <location>
        <begin position="879"/>
        <end position="898"/>
    </location>
</feature>
<dbReference type="AlphaFoldDB" id="A0A4Q4TS22"/>
<dbReference type="STRING" id="155417.A0A4Q4TS22"/>
<dbReference type="Pfam" id="PF10294">
    <property type="entry name" value="Methyltransf_16"/>
    <property type="match status" value="1"/>
</dbReference>
<feature type="compositionally biased region" description="Low complexity" evidence="1">
    <location>
        <begin position="944"/>
        <end position="975"/>
    </location>
</feature>
<evidence type="ECO:0000256" key="2">
    <source>
        <dbReference type="SAM" id="Phobius"/>
    </source>
</evidence>
<reference evidence="3 4" key="1">
    <citation type="submission" date="2018-06" db="EMBL/GenBank/DDBJ databases">
        <title>Complete Genomes of Monosporascus.</title>
        <authorList>
            <person name="Robinson A.J."/>
            <person name="Natvig D.O."/>
        </authorList>
    </citation>
    <scope>NUCLEOTIDE SEQUENCE [LARGE SCALE GENOMIC DNA]</scope>
    <source>
        <strain evidence="3 4">CBS 110550</strain>
    </source>
</reference>